<dbReference type="SUPFAM" id="SSF53335">
    <property type="entry name" value="S-adenosyl-L-methionine-dependent methyltransferases"/>
    <property type="match status" value="1"/>
</dbReference>
<evidence type="ECO:0000256" key="3">
    <source>
        <dbReference type="ARBA" id="ARBA00022691"/>
    </source>
</evidence>
<keyword evidence="3" id="KW-0949">S-adenosyl-L-methionine</keyword>
<dbReference type="GO" id="GO:0008168">
    <property type="term" value="F:methyltransferase activity"/>
    <property type="evidence" value="ECO:0007669"/>
    <property type="project" value="UniProtKB-KW"/>
</dbReference>
<dbReference type="EMBL" id="WEGH01000002">
    <property type="protein sequence ID" value="MQY04339.1"/>
    <property type="molecule type" value="Genomic_DNA"/>
</dbReference>
<dbReference type="Proteomes" id="UP000487268">
    <property type="component" value="Unassembled WGS sequence"/>
</dbReference>
<dbReference type="CDD" id="cd02440">
    <property type="entry name" value="AdoMet_MTases"/>
    <property type="match status" value="1"/>
</dbReference>
<dbReference type="OrthoDB" id="3172472at2"/>
<keyword evidence="2 5" id="KW-0808">Transferase</keyword>
<organism evidence="5 6">
    <name type="scientific">Actinomadura macrotermitis</name>
    <dbReference type="NCBI Taxonomy" id="2585200"/>
    <lineage>
        <taxon>Bacteria</taxon>
        <taxon>Bacillati</taxon>
        <taxon>Actinomycetota</taxon>
        <taxon>Actinomycetes</taxon>
        <taxon>Streptosporangiales</taxon>
        <taxon>Thermomonosporaceae</taxon>
        <taxon>Actinomadura</taxon>
    </lineage>
</organism>
<evidence type="ECO:0000313" key="5">
    <source>
        <dbReference type="EMBL" id="MQY04339.1"/>
    </source>
</evidence>
<reference evidence="5 6" key="1">
    <citation type="submission" date="2019-10" db="EMBL/GenBank/DDBJ databases">
        <title>Actinomadura rubteroloni sp. nov. and Actinomadura macrotermitis sp. nov., isolated from the gut of fungus growing-termite Macrotermes natalensis.</title>
        <authorList>
            <person name="Benndorf R."/>
            <person name="Martin K."/>
            <person name="Kuefner M."/>
            <person name="De Beer W."/>
            <person name="Kaster A.-K."/>
            <person name="Vollmers J."/>
            <person name="Poulsen M."/>
            <person name="Beemelmanns C."/>
        </authorList>
    </citation>
    <scope>NUCLEOTIDE SEQUENCE [LARGE SCALE GENOMIC DNA]</scope>
    <source>
        <strain evidence="5 6">RB68</strain>
    </source>
</reference>
<evidence type="ECO:0000256" key="1">
    <source>
        <dbReference type="ARBA" id="ARBA00022603"/>
    </source>
</evidence>
<accession>A0A7K0BT36</accession>
<gene>
    <name evidence="5" type="primary">cypM</name>
    <name evidence="5" type="ORF">ACRB68_23920</name>
</gene>
<proteinExistence type="predicted"/>
<name>A0A7K0BT36_9ACTN</name>
<dbReference type="InterPro" id="IPR041698">
    <property type="entry name" value="Methyltransf_25"/>
</dbReference>
<dbReference type="InterPro" id="IPR029063">
    <property type="entry name" value="SAM-dependent_MTases_sf"/>
</dbReference>
<keyword evidence="6" id="KW-1185">Reference proteome</keyword>
<feature type="domain" description="Methyltransferase" evidence="4">
    <location>
        <begin position="38"/>
        <end position="132"/>
    </location>
</feature>
<dbReference type="PANTHER" id="PTHR43464">
    <property type="entry name" value="METHYLTRANSFERASE"/>
    <property type="match status" value="1"/>
</dbReference>
<dbReference type="GO" id="GO:0032259">
    <property type="term" value="P:methylation"/>
    <property type="evidence" value="ECO:0007669"/>
    <property type="project" value="UniProtKB-KW"/>
</dbReference>
<dbReference type="AlphaFoldDB" id="A0A7K0BT36"/>
<protein>
    <submittedName>
        <fullName evidence="5">Cypemycin N-terminal methyltransferase</fullName>
        <ecNumber evidence="5">2.1.1.301</ecNumber>
    </submittedName>
</protein>
<evidence type="ECO:0000259" key="4">
    <source>
        <dbReference type="Pfam" id="PF13649"/>
    </source>
</evidence>
<sequence length="241" mass="26066">MPGYATRWARSYDAWFGDNPHTDDTVETLARLAGAGPVLELGIGTGRVALPLRERGVDVHGIDASAEMVECLRAKPGGAGLPVTVGDLTAPPLREKTYALIYIVGGTFFELQTQQDQLRCFTAAAELLAPGGLFVLDALLPEAINGTDSASGRPVPTAGTDLVLRYRVADRTQQRYVSHYVIVDDEGVHHVRVPFRYAGHGELDLMASLAGLRLQHRWGGWDRRPFGAASTFHVSAYQAAD</sequence>
<evidence type="ECO:0000313" key="6">
    <source>
        <dbReference type="Proteomes" id="UP000487268"/>
    </source>
</evidence>
<evidence type="ECO:0000256" key="2">
    <source>
        <dbReference type="ARBA" id="ARBA00022679"/>
    </source>
</evidence>
<dbReference type="PANTHER" id="PTHR43464:SF19">
    <property type="entry name" value="UBIQUINONE BIOSYNTHESIS O-METHYLTRANSFERASE, MITOCHONDRIAL"/>
    <property type="match status" value="1"/>
</dbReference>
<dbReference type="EC" id="2.1.1.301" evidence="5"/>
<keyword evidence="1 5" id="KW-0489">Methyltransferase</keyword>
<dbReference type="RefSeq" id="WP_153532601.1">
    <property type="nucleotide sequence ID" value="NZ_WEGH01000002.1"/>
</dbReference>
<comment type="caution">
    <text evidence="5">The sequence shown here is derived from an EMBL/GenBank/DDBJ whole genome shotgun (WGS) entry which is preliminary data.</text>
</comment>
<dbReference type="Gene3D" id="3.40.50.150">
    <property type="entry name" value="Vaccinia Virus protein VP39"/>
    <property type="match status" value="1"/>
</dbReference>
<dbReference type="Pfam" id="PF13649">
    <property type="entry name" value="Methyltransf_25"/>
    <property type="match status" value="1"/>
</dbReference>